<dbReference type="EMBL" id="JAATJA010000001">
    <property type="protein sequence ID" value="NJB66483.1"/>
    <property type="molecule type" value="Genomic_DNA"/>
</dbReference>
<organism evidence="7 8">
    <name type="scientific">Desulfobaculum xiamenense</name>
    <dbReference type="NCBI Taxonomy" id="995050"/>
    <lineage>
        <taxon>Bacteria</taxon>
        <taxon>Pseudomonadati</taxon>
        <taxon>Thermodesulfobacteriota</taxon>
        <taxon>Desulfovibrionia</taxon>
        <taxon>Desulfovibrionales</taxon>
        <taxon>Desulfovibrionaceae</taxon>
        <taxon>Desulfobaculum</taxon>
    </lineage>
</organism>
<evidence type="ECO:0000256" key="3">
    <source>
        <dbReference type="ARBA" id="ARBA00022692"/>
    </source>
</evidence>
<feature type="transmembrane region" description="Helical" evidence="6">
    <location>
        <begin position="39"/>
        <end position="64"/>
    </location>
</feature>
<evidence type="ECO:0000313" key="7">
    <source>
        <dbReference type="EMBL" id="NJB66483.1"/>
    </source>
</evidence>
<dbReference type="Pfam" id="PF01810">
    <property type="entry name" value="LysE"/>
    <property type="match status" value="1"/>
</dbReference>
<feature type="transmembrane region" description="Helical" evidence="6">
    <location>
        <begin position="6"/>
        <end position="27"/>
    </location>
</feature>
<dbReference type="PIRSF" id="PIRSF006324">
    <property type="entry name" value="LeuE"/>
    <property type="match status" value="1"/>
</dbReference>
<dbReference type="Proteomes" id="UP000580856">
    <property type="component" value="Unassembled WGS sequence"/>
</dbReference>
<sequence length="203" mass="21949">MVETLATLVGIGFVGQMSPGPDMMMLVRHSMGRTRVPALACVLGVSTGFCVHVCLSVFGLAVLLRQNVELFNAVRYAGACYLLWIGAQCLRSRSGLNFSDGAACAAGGWFEGFRNGLFCNLLNPKVTLFVLSVFTQLVRPETPLPEKLVYASALVVETVAVWMAFVLLLYTPALRHVLERRQNVLNACAGLVFCVLGGAIFVM</sequence>
<keyword evidence="5 6" id="KW-0472">Membrane</keyword>
<dbReference type="PANTHER" id="PTHR30086:SF20">
    <property type="entry name" value="ARGININE EXPORTER PROTEIN ARGO-RELATED"/>
    <property type="match status" value="1"/>
</dbReference>
<dbReference type="RefSeq" id="WP_167939617.1">
    <property type="nucleotide sequence ID" value="NZ_JAATJA010000001.1"/>
</dbReference>
<accession>A0A846QJY0</accession>
<gene>
    <name evidence="7" type="ORF">GGQ74_000123</name>
</gene>
<evidence type="ECO:0000256" key="2">
    <source>
        <dbReference type="ARBA" id="ARBA00022475"/>
    </source>
</evidence>
<evidence type="ECO:0000313" key="8">
    <source>
        <dbReference type="Proteomes" id="UP000580856"/>
    </source>
</evidence>
<feature type="transmembrane region" description="Helical" evidence="6">
    <location>
        <begin position="148"/>
        <end position="171"/>
    </location>
</feature>
<feature type="transmembrane region" description="Helical" evidence="6">
    <location>
        <begin position="183"/>
        <end position="202"/>
    </location>
</feature>
<dbReference type="PANTHER" id="PTHR30086">
    <property type="entry name" value="ARGININE EXPORTER PROTEIN ARGO"/>
    <property type="match status" value="1"/>
</dbReference>
<evidence type="ECO:0000256" key="1">
    <source>
        <dbReference type="ARBA" id="ARBA00004651"/>
    </source>
</evidence>
<dbReference type="GO" id="GO:0005886">
    <property type="term" value="C:plasma membrane"/>
    <property type="evidence" value="ECO:0007669"/>
    <property type="project" value="UniProtKB-SubCell"/>
</dbReference>
<name>A0A846QJY0_9BACT</name>
<evidence type="ECO:0000256" key="6">
    <source>
        <dbReference type="SAM" id="Phobius"/>
    </source>
</evidence>
<comment type="caution">
    <text evidence="7">The sequence shown here is derived from an EMBL/GenBank/DDBJ whole genome shotgun (WGS) entry which is preliminary data.</text>
</comment>
<dbReference type="GO" id="GO:0015171">
    <property type="term" value="F:amino acid transmembrane transporter activity"/>
    <property type="evidence" value="ECO:0007669"/>
    <property type="project" value="TreeGrafter"/>
</dbReference>
<evidence type="ECO:0000256" key="5">
    <source>
        <dbReference type="ARBA" id="ARBA00023136"/>
    </source>
</evidence>
<evidence type="ECO:0000256" key="4">
    <source>
        <dbReference type="ARBA" id="ARBA00022989"/>
    </source>
</evidence>
<keyword evidence="3 6" id="KW-0812">Transmembrane</keyword>
<proteinExistence type="predicted"/>
<comment type="subcellular location">
    <subcellularLocation>
        <location evidence="1">Cell membrane</location>
        <topology evidence="1">Multi-pass membrane protein</topology>
    </subcellularLocation>
</comment>
<dbReference type="InterPro" id="IPR001123">
    <property type="entry name" value="LeuE-type"/>
</dbReference>
<keyword evidence="2" id="KW-1003">Cell membrane</keyword>
<dbReference type="AlphaFoldDB" id="A0A846QJY0"/>
<keyword evidence="4 6" id="KW-1133">Transmembrane helix</keyword>
<protein>
    <submittedName>
        <fullName evidence="7">RhtB (Resistance to homoserine/threonine) family protein</fullName>
    </submittedName>
</protein>
<keyword evidence="8" id="KW-1185">Reference proteome</keyword>
<reference evidence="7 8" key="1">
    <citation type="submission" date="2020-03" db="EMBL/GenBank/DDBJ databases">
        <title>Genomic Encyclopedia of Type Strains, Phase IV (KMG-IV): sequencing the most valuable type-strain genomes for metagenomic binning, comparative biology and taxonomic classification.</title>
        <authorList>
            <person name="Goeker M."/>
        </authorList>
    </citation>
    <scope>NUCLEOTIDE SEQUENCE [LARGE SCALE GENOMIC DNA]</scope>
    <source>
        <strain evidence="7 8">DSM 24233</strain>
    </source>
</reference>